<reference evidence="1 2" key="1">
    <citation type="journal article" date="2022" name="bioRxiv">
        <title>Genomics of Preaxostyla Flagellates Illuminates Evolutionary Transitions and the Path Towards Mitochondrial Loss.</title>
        <authorList>
            <person name="Novak L.V.F."/>
            <person name="Treitli S.C."/>
            <person name="Pyrih J."/>
            <person name="Halakuc P."/>
            <person name="Pipaliya S.V."/>
            <person name="Vacek V."/>
            <person name="Brzon O."/>
            <person name="Soukal P."/>
            <person name="Eme L."/>
            <person name="Dacks J.B."/>
            <person name="Karnkowska A."/>
            <person name="Elias M."/>
            <person name="Hampl V."/>
        </authorList>
    </citation>
    <scope>NUCLEOTIDE SEQUENCE [LARGE SCALE GENOMIC DNA]</scope>
    <source>
        <strain evidence="1">NAU3</strain>
        <tissue evidence="1">Gut</tissue>
    </source>
</reference>
<proteinExistence type="predicted"/>
<sequence length="88" mass="9773">MAITLVDVHITWIGGSDGITTFEGRETSELFSKDISLVCVGEAKSQYSFLIFWPSLMILVMVVGERAFAQTEREIAELRGIPLQHKSA</sequence>
<organism evidence="1 2">
    <name type="scientific">Blattamonas nauphoetae</name>
    <dbReference type="NCBI Taxonomy" id="2049346"/>
    <lineage>
        <taxon>Eukaryota</taxon>
        <taxon>Metamonada</taxon>
        <taxon>Preaxostyla</taxon>
        <taxon>Oxymonadida</taxon>
        <taxon>Blattamonas</taxon>
    </lineage>
</organism>
<keyword evidence="2" id="KW-1185">Reference proteome</keyword>
<evidence type="ECO:0000313" key="1">
    <source>
        <dbReference type="EMBL" id="KAK2964686.1"/>
    </source>
</evidence>
<dbReference type="EMBL" id="JARBJD010000002">
    <property type="protein sequence ID" value="KAK2964686.1"/>
    <property type="molecule type" value="Genomic_DNA"/>
</dbReference>
<gene>
    <name evidence="1" type="ORF">BLNAU_603</name>
</gene>
<accession>A0ABQ9YLY7</accession>
<protein>
    <submittedName>
        <fullName evidence="1">Uncharacterized protein</fullName>
    </submittedName>
</protein>
<evidence type="ECO:0000313" key="2">
    <source>
        <dbReference type="Proteomes" id="UP001281761"/>
    </source>
</evidence>
<name>A0ABQ9YLY7_9EUKA</name>
<comment type="caution">
    <text evidence="1">The sequence shown here is derived from an EMBL/GenBank/DDBJ whole genome shotgun (WGS) entry which is preliminary data.</text>
</comment>
<dbReference type="Proteomes" id="UP001281761">
    <property type="component" value="Unassembled WGS sequence"/>
</dbReference>